<dbReference type="InterPro" id="IPR016032">
    <property type="entry name" value="Sig_transdc_resp-reg_C-effctor"/>
</dbReference>
<dbReference type="Gene3D" id="3.40.50.10090">
    <property type="match status" value="2"/>
</dbReference>
<dbReference type="InterPro" id="IPR036388">
    <property type="entry name" value="WH-like_DNA-bd_sf"/>
</dbReference>
<dbReference type="InterPro" id="IPR036108">
    <property type="entry name" value="4pyrrol_syn_uPrphyn_synt_sf"/>
</dbReference>
<dbReference type="NCBIfam" id="NF005568">
    <property type="entry name" value="PRK07239.1"/>
    <property type="match status" value="1"/>
</dbReference>
<dbReference type="PROSITE" id="PS51755">
    <property type="entry name" value="OMPR_PHOB"/>
    <property type="match status" value="1"/>
</dbReference>
<dbReference type="Pfam" id="PF00486">
    <property type="entry name" value="Trans_reg_C"/>
    <property type="match status" value="1"/>
</dbReference>
<evidence type="ECO:0000256" key="1">
    <source>
        <dbReference type="ARBA" id="ARBA00023125"/>
    </source>
</evidence>
<dbReference type="SUPFAM" id="SSF69618">
    <property type="entry name" value="HemD-like"/>
    <property type="match status" value="1"/>
</dbReference>
<evidence type="ECO:0000313" key="4">
    <source>
        <dbReference type="EMBL" id="GAA2372418.1"/>
    </source>
</evidence>
<sequence length="380" mass="39913">MSSATTGDRSAPPSLAGFTVAVTAARRAEELGALLMRRGARVVAAPAIEMVPLADDPALRAGTDAVIAEPPDLLIPTTGIGFRGWIEAADEWGLADELMGAFAGARILSRGPKVTGALRAAGLREEWSPESESSAEVLAHLSPDDVAGRRVAVQLHGAIDGWDPNRDFVDGLIAMGADVVSVPVYSWRRPADLGDFDALIYDVAARRLDAVTFTSGPAAVSMLTRSTQLGVREPLVSALREAVAVYCVGPVTAAPLELAGVASRWPDRMRLGALARLVAEDLPVRESELAVAGHRLGVHASAVVVDGEVRDVPASALRLLKTLAQRPGTVVSRTDLLAVIGAGDEHAVEVAIGRLRTALGCREMIATVVKRGYRLALDEQ</sequence>
<evidence type="ECO:0000313" key="5">
    <source>
        <dbReference type="Proteomes" id="UP001501170"/>
    </source>
</evidence>
<gene>
    <name evidence="4" type="ORF">GCM10009855_09610</name>
</gene>
<dbReference type="CDD" id="cd06578">
    <property type="entry name" value="HemD"/>
    <property type="match status" value="1"/>
</dbReference>
<name>A0ABN3H8M3_9ACTN</name>
<dbReference type="PANTHER" id="PTHR40082:SF1">
    <property type="entry name" value="BLR5956 PROTEIN"/>
    <property type="match status" value="1"/>
</dbReference>
<dbReference type="Gene3D" id="1.10.10.10">
    <property type="entry name" value="Winged helix-like DNA-binding domain superfamily/Winged helix DNA-binding domain"/>
    <property type="match status" value="1"/>
</dbReference>
<dbReference type="CDD" id="cd00383">
    <property type="entry name" value="trans_reg_C"/>
    <property type="match status" value="1"/>
</dbReference>
<accession>A0ABN3H8M3</accession>
<dbReference type="InterPro" id="IPR039793">
    <property type="entry name" value="UROS/Hem4"/>
</dbReference>
<feature type="domain" description="OmpR/PhoB-type" evidence="3">
    <location>
        <begin position="286"/>
        <end position="377"/>
    </location>
</feature>
<dbReference type="Proteomes" id="UP001501170">
    <property type="component" value="Unassembled WGS sequence"/>
</dbReference>
<dbReference type="Pfam" id="PF02602">
    <property type="entry name" value="HEM4"/>
    <property type="match status" value="1"/>
</dbReference>
<dbReference type="EMBL" id="BAAARB010000004">
    <property type="protein sequence ID" value="GAA2372418.1"/>
    <property type="molecule type" value="Genomic_DNA"/>
</dbReference>
<dbReference type="InterPro" id="IPR003754">
    <property type="entry name" value="4pyrrol_synth_uPrphyn_synth"/>
</dbReference>
<proteinExistence type="predicted"/>
<dbReference type="SUPFAM" id="SSF46894">
    <property type="entry name" value="C-terminal effector domain of the bipartite response regulators"/>
    <property type="match status" value="1"/>
</dbReference>
<evidence type="ECO:0000259" key="3">
    <source>
        <dbReference type="PROSITE" id="PS51755"/>
    </source>
</evidence>
<organism evidence="4 5">
    <name type="scientific">Gordonia cholesterolivorans</name>
    <dbReference type="NCBI Taxonomy" id="559625"/>
    <lineage>
        <taxon>Bacteria</taxon>
        <taxon>Bacillati</taxon>
        <taxon>Actinomycetota</taxon>
        <taxon>Actinomycetes</taxon>
        <taxon>Mycobacteriales</taxon>
        <taxon>Gordoniaceae</taxon>
        <taxon>Gordonia</taxon>
    </lineage>
</organism>
<keyword evidence="5" id="KW-1185">Reference proteome</keyword>
<protein>
    <submittedName>
        <fullName evidence="4">Uroporphyrinogen-III synthase</fullName>
    </submittedName>
</protein>
<reference evidence="4 5" key="1">
    <citation type="journal article" date="2019" name="Int. J. Syst. Evol. Microbiol.">
        <title>The Global Catalogue of Microorganisms (GCM) 10K type strain sequencing project: providing services to taxonomists for standard genome sequencing and annotation.</title>
        <authorList>
            <consortium name="The Broad Institute Genomics Platform"/>
            <consortium name="The Broad Institute Genome Sequencing Center for Infectious Disease"/>
            <person name="Wu L."/>
            <person name="Ma J."/>
        </authorList>
    </citation>
    <scope>NUCLEOTIDE SEQUENCE [LARGE SCALE GENOMIC DNA]</scope>
    <source>
        <strain evidence="4 5">JCM 16227</strain>
    </source>
</reference>
<feature type="DNA-binding region" description="OmpR/PhoB-type" evidence="2">
    <location>
        <begin position="286"/>
        <end position="377"/>
    </location>
</feature>
<dbReference type="InterPro" id="IPR001867">
    <property type="entry name" value="OmpR/PhoB-type_DNA-bd"/>
</dbReference>
<dbReference type="SMART" id="SM00862">
    <property type="entry name" value="Trans_reg_C"/>
    <property type="match status" value="1"/>
</dbReference>
<evidence type="ECO:0000256" key="2">
    <source>
        <dbReference type="PROSITE-ProRule" id="PRU01091"/>
    </source>
</evidence>
<dbReference type="RefSeq" id="WP_346075179.1">
    <property type="nucleotide sequence ID" value="NZ_BAAARB010000004.1"/>
</dbReference>
<comment type="caution">
    <text evidence="4">The sequence shown here is derived from an EMBL/GenBank/DDBJ whole genome shotgun (WGS) entry which is preliminary data.</text>
</comment>
<dbReference type="PANTHER" id="PTHR40082">
    <property type="entry name" value="BLR5956 PROTEIN"/>
    <property type="match status" value="1"/>
</dbReference>
<keyword evidence="1 2" id="KW-0238">DNA-binding</keyword>